<accession>A0ABR1INT9</accession>
<dbReference type="EMBL" id="JBANRG010000084">
    <property type="protein sequence ID" value="KAK7437558.1"/>
    <property type="molecule type" value="Genomic_DNA"/>
</dbReference>
<keyword evidence="1" id="KW-0472">Membrane</keyword>
<keyword evidence="1" id="KW-1133">Transmembrane helix</keyword>
<feature type="domain" description="CxC2-like cysteine cluster KDZ transposase-associated" evidence="2">
    <location>
        <begin position="195"/>
        <end position="309"/>
    </location>
</feature>
<keyword evidence="1" id="KW-0812">Transmembrane</keyword>
<organism evidence="3 4">
    <name type="scientific">Marasmiellus scandens</name>
    <dbReference type="NCBI Taxonomy" id="2682957"/>
    <lineage>
        <taxon>Eukaryota</taxon>
        <taxon>Fungi</taxon>
        <taxon>Dikarya</taxon>
        <taxon>Basidiomycota</taxon>
        <taxon>Agaricomycotina</taxon>
        <taxon>Agaricomycetes</taxon>
        <taxon>Agaricomycetidae</taxon>
        <taxon>Agaricales</taxon>
        <taxon>Marasmiineae</taxon>
        <taxon>Omphalotaceae</taxon>
        <taxon>Marasmiellus</taxon>
    </lineage>
</organism>
<protein>
    <recommendedName>
        <fullName evidence="2">CxC2-like cysteine cluster KDZ transposase-associated domain-containing protein</fullName>
    </recommendedName>
</protein>
<keyword evidence="4" id="KW-1185">Reference proteome</keyword>
<dbReference type="Proteomes" id="UP001498398">
    <property type="component" value="Unassembled WGS sequence"/>
</dbReference>
<evidence type="ECO:0000256" key="1">
    <source>
        <dbReference type="SAM" id="Phobius"/>
    </source>
</evidence>
<dbReference type="Pfam" id="PF18803">
    <property type="entry name" value="CxC2"/>
    <property type="match status" value="1"/>
</dbReference>
<dbReference type="InterPro" id="IPR041457">
    <property type="entry name" value="CxC2_KDZ-assoc"/>
</dbReference>
<feature type="transmembrane region" description="Helical" evidence="1">
    <location>
        <begin position="314"/>
        <end position="337"/>
    </location>
</feature>
<sequence>MDRKRFRTSNSNVLSDVTSFSSFGLSVHDPQTDNLIQTQTVSTDGRRIHTSITTAPTQRERIHTEIEPEEDWAGYQYEWLRSLPQEQSTFQVKKGRVTKSKRRRLFASDRPMRTFVHHREDYLAIQMILKGRGDRIPTTCPTCPSNRTPIEPTFRCKDCFSTGLMCQDCTVESHRTNPLHRIELWNGTHFERISLKRLGLVVQLGHPYGGSCPNPVKGPSKMIIVHTNGLHRIRLNYCGCSLSISTLTGCQHQKWEQLMRAAWFPGTHTRPQTACTYQMLTQFHILTLSGKITAYDYYKGLEFLTDNTGHKVPVLAFIFLFALGLIHFPESISYILAGSPAVAKFEDATTWRSWQ</sequence>
<proteinExistence type="predicted"/>
<gene>
    <name evidence="3" type="ORF">VKT23_018456</name>
</gene>
<reference evidence="3 4" key="1">
    <citation type="submission" date="2024-01" db="EMBL/GenBank/DDBJ databases">
        <title>A draft genome for the cacao thread blight pathogen Marasmiellus scandens.</title>
        <authorList>
            <person name="Baruah I.K."/>
            <person name="Leung J."/>
            <person name="Bukari Y."/>
            <person name="Amoako-Attah I."/>
            <person name="Meinhardt L.W."/>
            <person name="Bailey B.A."/>
            <person name="Cohen S.P."/>
        </authorList>
    </citation>
    <scope>NUCLEOTIDE SEQUENCE [LARGE SCALE GENOMIC DNA]</scope>
    <source>
        <strain evidence="3 4">GH-19</strain>
    </source>
</reference>
<evidence type="ECO:0000313" key="3">
    <source>
        <dbReference type="EMBL" id="KAK7437558.1"/>
    </source>
</evidence>
<name>A0ABR1INT9_9AGAR</name>
<evidence type="ECO:0000313" key="4">
    <source>
        <dbReference type="Proteomes" id="UP001498398"/>
    </source>
</evidence>
<evidence type="ECO:0000259" key="2">
    <source>
        <dbReference type="Pfam" id="PF18803"/>
    </source>
</evidence>
<comment type="caution">
    <text evidence="3">The sequence shown here is derived from an EMBL/GenBank/DDBJ whole genome shotgun (WGS) entry which is preliminary data.</text>
</comment>